<accession>A0AAN6ZDF9</accession>
<feature type="compositionally biased region" description="Low complexity" evidence="1">
    <location>
        <begin position="42"/>
        <end position="60"/>
    </location>
</feature>
<reference evidence="3" key="1">
    <citation type="journal article" date="2023" name="Mol. Phylogenet. Evol.">
        <title>Genome-scale phylogeny and comparative genomics of the fungal order Sordariales.</title>
        <authorList>
            <person name="Hensen N."/>
            <person name="Bonometti L."/>
            <person name="Westerberg I."/>
            <person name="Brannstrom I.O."/>
            <person name="Guillou S."/>
            <person name="Cros-Aarteil S."/>
            <person name="Calhoun S."/>
            <person name="Haridas S."/>
            <person name="Kuo A."/>
            <person name="Mondo S."/>
            <person name="Pangilinan J."/>
            <person name="Riley R."/>
            <person name="LaButti K."/>
            <person name="Andreopoulos B."/>
            <person name="Lipzen A."/>
            <person name="Chen C."/>
            <person name="Yan M."/>
            <person name="Daum C."/>
            <person name="Ng V."/>
            <person name="Clum A."/>
            <person name="Steindorff A."/>
            <person name="Ohm R.A."/>
            <person name="Martin F."/>
            <person name="Silar P."/>
            <person name="Natvig D.O."/>
            <person name="Lalanne C."/>
            <person name="Gautier V."/>
            <person name="Ament-Velasquez S.L."/>
            <person name="Kruys A."/>
            <person name="Hutchinson M.I."/>
            <person name="Powell A.J."/>
            <person name="Barry K."/>
            <person name="Miller A.N."/>
            <person name="Grigoriev I.V."/>
            <person name="Debuchy R."/>
            <person name="Gladieux P."/>
            <person name="Hiltunen Thoren M."/>
            <person name="Johannesson H."/>
        </authorList>
    </citation>
    <scope>NUCLEOTIDE SEQUENCE</scope>
    <source>
        <strain evidence="3">CBS 123565</strain>
    </source>
</reference>
<evidence type="ECO:0000313" key="4">
    <source>
        <dbReference type="Proteomes" id="UP001304895"/>
    </source>
</evidence>
<evidence type="ECO:0000259" key="2">
    <source>
        <dbReference type="SMART" id="SM00355"/>
    </source>
</evidence>
<dbReference type="EMBL" id="MU853411">
    <property type="protein sequence ID" value="KAK4133791.1"/>
    <property type="molecule type" value="Genomic_DNA"/>
</dbReference>
<dbReference type="Gene3D" id="3.30.160.60">
    <property type="entry name" value="Classic Zinc Finger"/>
    <property type="match status" value="1"/>
</dbReference>
<comment type="caution">
    <text evidence="3">The sequence shown here is derived from an EMBL/GenBank/DDBJ whole genome shotgun (WGS) entry which is preliminary data.</text>
</comment>
<keyword evidence="4" id="KW-1185">Reference proteome</keyword>
<evidence type="ECO:0000256" key="1">
    <source>
        <dbReference type="SAM" id="MobiDB-lite"/>
    </source>
</evidence>
<sequence length="405" mass="45379">MASYPEYLAATFGDFPCHDDAWPVSSDMERSDSQSTSCTVDSTYTTGSHSTSYSSTGATSIEDNDYYGEPASSLYAFGGYSEPQAADHLLSATGSQYQHAEQQIPQALQISTPLQIFDTIIPSIGEAARQATESAASLIFHQQPPFGRGGPPVISSGAIEDALLGSQAYGQEASRAAVQAVLHQQLWRQFNELDHFSTDTTSILEEAAYQLQLRLQGPRVFDICLCAIAAILTKLRVDLERSYSYPEVIAGPEDPHSAKPQPAEPPTEKERYPCLIPGCEQKAFSRSADLDRHYKMKHVDDDQKKKFKCDYRKCNRHRAPFFRQDHFRDHLRVYHKEDLLRRGNSGDLEWWKSRSNRALFEGWWRCNRCLAVRVDYATHGFVCPGCGSPCEAARQKYRLSIAAAR</sequence>
<name>A0AAN6ZDF9_9PEZI</name>
<proteinExistence type="predicted"/>
<feature type="region of interest" description="Disordered" evidence="1">
    <location>
        <begin position="25"/>
        <end position="60"/>
    </location>
</feature>
<dbReference type="Proteomes" id="UP001304895">
    <property type="component" value="Unassembled WGS sequence"/>
</dbReference>
<feature type="region of interest" description="Disordered" evidence="1">
    <location>
        <begin position="248"/>
        <end position="270"/>
    </location>
</feature>
<protein>
    <recommendedName>
        <fullName evidence="2">C2H2-type domain-containing protein</fullName>
    </recommendedName>
</protein>
<feature type="domain" description="C2H2-type" evidence="2">
    <location>
        <begin position="272"/>
        <end position="298"/>
    </location>
</feature>
<reference evidence="3" key="2">
    <citation type="submission" date="2023-05" db="EMBL/GenBank/DDBJ databases">
        <authorList>
            <consortium name="Lawrence Berkeley National Laboratory"/>
            <person name="Steindorff A."/>
            <person name="Hensen N."/>
            <person name="Bonometti L."/>
            <person name="Westerberg I."/>
            <person name="Brannstrom I.O."/>
            <person name="Guillou S."/>
            <person name="Cros-Aarteil S."/>
            <person name="Calhoun S."/>
            <person name="Haridas S."/>
            <person name="Kuo A."/>
            <person name="Mondo S."/>
            <person name="Pangilinan J."/>
            <person name="Riley R."/>
            <person name="Labutti K."/>
            <person name="Andreopoulos B."/>
            <person name="Lipzen A."/>
            <person name="Chen C."/>
            <person name="Yanf M."/>
            <person name="Daum C."/>
            <person name="Ng V."/>
            <person name="Clum A."/>
            <person name="Ohm R."/>
            <person name="Martin F."/>
            <person name="Silar P."/>
            <person name="Natvig D."/>
            <person name="Lalanne C."/>
            <person name="Gautier V."/>
            <person name="Ament-Velasquez S.L."/>
            <person name="Kruys A."/>
            <person name="Hutchinson M.I."/>
            <person name="Powell A.J."/>
            <person name="Barry K."/>
            <person name="Miller A.N."/>
            <person name="Grigoriev I.V."/>
            <person name="Debuchy R."/>
            <person name="Gladieux P."/>
            <person name="Thoren M.H."/>
            <person name="Johannesson H."/>
        </authorList>
    </citation>
    <scope>NUCLEOTIDE SEQUENCE</scope>
    <source>
        <strain evidence="3">CBS 123565</strain>
    </source>
</reference>
<dbReference type="InterPro" id="IPR013087">
    <property type="entry name" value="Znf_C2H2_type"/>
</dbReference>
<organism evidence="3 4">
    <name type="scientific">Trichocladium antarcticum</name>
    <dbReference type="NCBI Taxonomy" id="1450529"/>
    <lineage>
        <taxon>Eukaryota</taxon>
        <taxon>Fungi</taxon>
        <taxon>Dikarya</taxon>
        <taxon>Ascomycota</taxon>
        <taxon>Pezizomycotina</taxon>
        <taxon>Sordariomycetes</taxon>
        <taxon>Sordariomycetidae</taxon>
        <taxon>Sordariales</taxon>
        <taxon>Chaetomiaceae</taxon>
        <taxon>Trichocladium</taxon>
    </lineage>
</organism>
<feature type="domain" description="C2H2-type" evidence="2">
    <location>
        <begin position="307"/>
        <end position="335"/>
    </location>
</feature>
<dbReference type="SMART" id="SM00355">
    <property type="entry name" value="ZnF_C2H2"/>
    <property type="match status" value="2"/>
</dbReference>
<evidence type="ECO:0000313" key="3">
    <source>
        <dbReference type="EMBL" id="KAK4133791.1"/>
    </source>
</evidence>
<gene>
    <name evidence="3" type="ORF">BT67DRAFT_43971</name>
</gene>
<dbReference type="AlphaFoldDB" id="A0AAN6ZDF9"/>